<reference evidence="1" key="1">
    <citation type="submission" date="2018-02" db="EMBL/GenBank/DDBJ databases">
        <title>Rhizophora mucronata_Transcriptome.</title>
        <authorList>
            <person name="Meera S.P."/>
            <person name="Sreeshan A."/>
            <person name="Augustine A."/>
        </authorList>
    </citation>
    <scope>NUCLEOTIDE SEQUENCE</scope>
    <source>
        <tissue evidence="1">Leaf</tissue>
    </source>
</reference>
<name>A0A2P2IIM5_RHIMU</name>
<proteinExistence type="predicted"/>
<evidence type="ECO:0000313" key="1">
    <source>
        <dbReference type="EMBL" id="MBW81076.1"/>
    </source>
</evidence>
<sequence>MPNIKLFLLSINTKLQGLQGIDFTYC</sequence>
<protein>
    <submittedName>
        <fullName evidence="1">Uncharacterized protein</fullName>
    </submittedName>
</protein>
<dbReference type="EMBL" id="GGEC01000593">
    <property type="protein sequence ID" value="MBW81076.1"/>
    <property type="molecule type" value="Transcribed_RNA"/>
</dbReference>
<organism evidence="1">
    <name type="scientific">Rhizophora mucronata</name>
    <name type="common">Asiatic mangrove</name>
    <dbReference type="NCBI Taxonomy" id="61149"/>
    <lineage>
        <taxon>Eukaryota</taxon>
        <taxon>Viridiplantae</taxon>
        <taxon>Streptophyta</taxon>
        <taxon>Embryophyta</taxon>
        <taxon>Tracheophyta</taxon>
        <taxon>Spermatophyta</taxon>
        <taxon>Magnoliopsida</taxon>
        <taxon>eudicotyledons</taxon>
        <taxon>Gunneridae</taxon>
        <taxon>Pentapetalae</taxon>
        <taxon>rosids</taxon>
        <taxon>fabids</taxon>
        <taxon>Malpighiales</taxon>
        <taxon>Rhizophoraceae</taxon>
        <taxon>Rhizophora</taxon>
    </lineage>
</organism>
<accession>A0A2P2IIM5</accession>
<dbReference type="AlphaFoldDB" id="A0A2P2IIM5"/>